<feature type="domain" description="N-acetyltransferase" evidence="3">
    <location>
        <begin position="3"/>
        <end position="171"/>
    </location>
</feature>
<dbReference type="InterPro" id="IPR000182">
    <property type="entry name" value="GNAT_dom"/>
</dbReference>
<reference evidence="4 5" key="1">
    <citation type="journal article" date="2015" name="Genome Announc.">
        <title>Expanding the biotechnology potential of lactobacilli through comparative genomics of 213 strains and associated genera.</title>
        <authorList>
            <person name="Sun Z."/>
            <person name="Harris H.M."/>
            <person name="McCann A."/>
            <person name="Guo C."/>
            <person name="Argimon S."/>
            <person name="Zhang W."/>
            <person name="Yang X."/>
            <person name="Jeffery I.B."/>
            <person name="Cooney J.C."/>
            <person name="Kagawa T.F."/>
            <person name="Liu W."/>
            <person name="Song Y."/>
            <person name="Salvetti E."/>
            <person name="Wrobel A."/>
            <person name="Rasinkangas P."/>
            <person name="Parkhill J."/>
            <person name="Rea M.C."/>
            <person name="O'Sullivan O."/>
            <person name="Ritari J."/>
            <person name="Douillard F.P."/>
            <person name="Paul Ross R."/>
            <person name="Yang R."/>
            <person name="Briner A.E."/>
            <person name="Felis G.E."/>
            <person name="de Vos W.M."/>
            <person name="Barrangou R."/>
            <person name="Klaenhammer T.R."/>
            <person name="Caufield P.W."/>
            <person name="Cui Y."/>
            <person name="Zhang H."/>
            <person name="O'Toole P.W."/>
        </authorList>
    </citation>
    <scope>NUCLEOTIDE SEQUENCE [LARGE SCALE GENOMIC DNA]</scope>
    <source>
        <strain evidence="4 5">DSM 23365</strain>
    </source>
</reference>
<keyword evidence="5" id="KW-1185">Reference proteome</keyword>
<dbReference type="PATRIC" id="fig|1423804.4.peg.2810"/>
<dbReference type="Proteomes" id="UP000051442">
    <property type="component" value="Unassembled WGS sequence"/>
</dbReference>
<keyword evidence="4" id="KW-0645">Protease</keyword>
<keyword evidence="1" id="KW-0808">Transferase</keyword>
<keyword evidence="4" id="KW-0378">Hydrolase</keyword>
<dbReference type="STRING" id="1423804.FD14_GL002598"/>
<dbReference type="GO" id="GO:0006508">
    <property type="term" value="P:proteolysis"/>
    <property type="evidence" value="ECO:0007669"/>
    <property type="project" value="UniProtKB-KW"/>
</dbReference>
<name>A0A0R2EN83_9LACO</name>
<evidence type="ECO:0000259" key="3">
    <source>
        <dbReference type="PROSITE" id="PS51186"/>
    </source>
</evidence>
<keyword evidence="2" id="KW-0012">Acyltransferase</keyword>
<dbReference type="OrthoDB" id="7205533at2"/>
<evidence type="ECO:0000313" key="5">
    <source>
        <dbReference type="Proteomes" id="UP000051442"/>
    </source>
</evidence>
<dbReference type="Gene3D" id="3.40.630.30">
    <property type="match status" value="1"/>
</dbReference>
<dbReference type="PROSITE" id="PS51186">
    <property type="entry name" value="GNAT"/>
    <property type="match status" value="1"/>
</dbReference>
<dbReference type="SUPFAM" id="SSF55729">
    <property type="entry name" value="Acyl-CoA N-acyltransferases (Nat)"/>
    <property type="match status" value="1"/>
</dbReference>
<dbReference type="CDD" id="cd04301">
    <property type="entry name" value="NAT_SF"/>
    <property type="match status" value="1"/>
</dbReference>
<accession>A0A0R2EN83</accession>
<protein>
    <submittedName>
        <fullName evidence="4">Protease synthase and sporulation negative regulatory protein pai 1</fullName>
    </submittedName>
</protein>
<sequence length="171" mass="19647">MTTEIRRAEATDLATLKQLSITTFADTYGAYNTAEDLEDYYQETYNDARLTTELSSATTGYYLVYQDGQLAGYTKLNIDESQSEAKGPAYLEVERIYVLPAFKRLGIGRDLIEFAETRARELGKTRVWLGVWDQNDAAQKFYGRMAFRKTGEHVFKLGTDEQRDFMLEKKL</sequence>
<dbReference type="Pfam" id="PF00583">
    <property type="entry name" value="Acetyltransf_1"/>
    <property type="match status" value="1"/>
</dbReference>
<dbReference type="AlphaFoldDB" id="A0A0R2EN83"/>
<dbReference type="RefSeq" id="WP_054736210.1">
    <property type="nucleotide sequence ID" value="NZ_AYZM01000173.1"/>
</dbReference>
<gene>
    <name evidence="4" type="ORF">FD14_GL002598</name>
</gene>
<comment type="caution">
    <text evidence="4">The sequence shown here is derived from an EMBL/GenBank/DDBJ whole genome shotgun (WGS) entry which is preliminary data.</text>
</comment>
<dbReference type="InterPro" id="IPR016181">
    <property type="entry name" value="Acyl_CoA_acyltransferase"/>
</dbReference>
<evidence type="ECO:0000256" key="1">
    <source>
        <dbReference type="ARBA" id="ARBA00022679"/>
    </source>
</evidence>
<organism evidence="4 5">
    <name type="scientific">Secundilactobacillus similis DSM 23365 = JCM 2765</name>
    <dbReference type="NCBI Taxonomy" id="1423804"/>
    <lineage>
        <taxon>Bacteria</taxon>
        <taxon>Bacillati</taxon>
        <taxon>Bacillota</taxon>
        <taxon>Bacilli</taxon>
        <taxon>Lactobacillales</taxon>
        <taxon>Lactobacillaceae</taxon>
        <taxon>Secundilactobacillus</taxon>
    </lineage>
</organism>
<proteinExistence type="predicted"/>
<dbReference type="EMBL" id="AYZM01000173">
    <property type="protein sequence ID" value="KRN17576.1"/>
    <property type="molecule type" value="Genomic_DNA"/>
</dbReference>
<evidence type="ECO:0000313" key="4">
    <source>
        <dbReference type="EMBL" id="KRN17576.1"/>
    </source>
</evidence>
<dbReference type="GO" id="GO:0008233">
    <property type="term" value="F:peptidase activity"/>
    <property type="evidence" value="ECO:0007669"/>
    <property type="project" value="UniProtKB-KW"/>
</dbReference>
<dbReference type="InterPro" id="IPR050832">
    <property type="entry name" value="Bact_Acetyltransf"/>
</dbReference>
<dbReference type="GO" id="GO:0016747">
    <property type="term" value="F:acyltransferase activity, transferring groups other than amino-acyl groups"/>
    <property type="evidence" value="ECO:0007669"/>
    <property type="project" value="InterPro"/>
</dbReference>
<dbReference type="PANTHER" id="PTHR43877">
    <property type="entry name" value="AMINOALKYLPHOSPHONATE N-ACETYLTRANSFERASE-RELATED-RELATED"/>
    <property type="match status" value="1"/>
</dbReference>
<evidence type="ECO:0000256" key="2">
    <source>
        <dbReference type="ARBA" id="ARBA00023315"/>
    </source>
</evidence>